<organism evidence="2 3">
    <name type="scientific">Elysia marginata</name>
    <dbReference type="NCBI Taxonomy" id="1093978"/>
    <lineage>
        <taxon>Eukaryota</taxon>
        <taxon>Metazoa</taxon>
        <taxon>Spiralia</taxon>
        <taxon>Lophotrochozoa</taxon>
        <taxon>Mollusca</taxon>
        <taxon>Gastropoda</taxon>
        <taxon>Heterobranchia</taxon>
        <taxon>Euthyneura</taxon>
        <taxon>Panpulmonata</taxon>
        <taxon>Sacoglossa</taxon>
        <taxon>Placobranchoidea</taxon>
        <taxon>Plakobranchidae</taxon>
        <taxon>Elysia</taxon>
    </lineage>
</organism>
<comment type="caution">
    <text evidence="2">The sequence shown here is derived from an EMBL/GenBank/DDBJ whole genome shotgun (WGS) entry which is preliminary data.</text>
</comment>
<dbReference type="Proteomes" id="UP000762676">
    <property type="component" value="Unassembled WGS sequence"/>
</dbReference>
<name>A0AAV4HTI5_9GAST</name>
<dbReference type="EMBL" id="BMAT01012857">
    <property type="protein sequence ID" value="GFS00698.1"/>
    <property type="molecule type" value="Genomic_DNA"/>
</dbReference>
<evidence type="ECO:0000256" key="1">
    <source>
        <dbReference type="SAM" id="MobiDB-lite"/>
    </source>
</evidence>
<dbReference type="AlphaFoldDB" id="A0AAV4HTI5"/>
<feature type="compositionally biased region" description="Polar residues" evidence="1">
    <location>
        <begin position="221"/>
        <end position="245"/>
    </location>
</feature>
<sequence>MNDKLDTYLSALDSSLTNNKLNETLFTPSQQSLFQKAIKEACQHFKSVSKSPVKKEKLLQDYKFSEFGSKLSSTLQTLARQIFPGMFTIKAQDITDFQELTSVEEIAVLKSNPDSKTPTSADERKLTASSSEMSHQRADELSAVSESQLRRLQVCLASLDRTRRNSVGEEKPGNLGQSRGCSSFSNAGLESLANCKGSVKVNECSVQLKRININEDFHFTQPTTQSKHRGSSSSDNQQNIESITAPSPREIAKHIGSTILSSGRKRKAKKSKAKAQKADQINKENLSASDQEFENESVPSSDLDESNAEDDDMPCTRKRQKKMHQVLIPDLQQFIRCEERLDETTPCSVSLERLIL</sequence>
<gene>
    <name evidence="2" type="ORF">ElyMa_006405300</name>
</gene>
<accession>A0AAV4HTI5</accession>
<keyword evidence="3" id="KW-1185">Reference proteome</keyword>
<reference evidence="2 3" key="1">
    <citation type="journal article" date="2021" name="Elife">
        <title>Chloroplast acquisition without the gene transfer in kleptoplastic sea slugs, Plakobranchus ocellatus.</title>
        <authorList>
            <person name="Maeda T."/>
            <person name="Takahashi S."/>
            <person name="Yoshida T."/>
            <person name="Shimamura S."/>
            <person name="Takaki Y."/>
            <person name="Nagai Y."/>
            <person name="Toyoda A."/>
            <person name="Suzuki Y."/>
            <person name="Arimoto A."/>
            <person name="Ishii H."/>
            <person name="Satoh N."/>
            <person name="Nishiyama T."/>
            <person name="Hasebe M."/>
            <person name="Maruyama T."/>
            <person name="Minagawa J."/>
            <person name="Obokata J."/>
            <person name="Shigenobu S."/>
        </authorList>
    </citation>
    <scope>NUCLEOTIDE SEQUENCE [LARGE SCALE GENOMIC DNA]</scope>
</reference>
<feature type="compositionally biased region" description="Basic residues" evidence="1">
    <location>
        <begin position="263"/>
        <end position="275"/>
    </location>
</feature>
<feature type="region of interest" description="Disordered" evidence="1">
    <location>
        <begin position="221"/>
        <end position="314"/>
    </location>
</feature>
<feature type="compositionally biased region" description="Acidic residues" evidence="1">
    <location>
        <begin position="302"/>
        <end position="313"/>
    </location>
</feature>
<evidence type="ECO:0000313" key="2">
    <source>
        <dbReference type="EMBL" id="GFS00698.1"/>
    </source>
</evidence>
<proteinExistence type="predicted"/>
<protein>
    <submittedName>
        <fullName evidence="2">Uncharacterized protein</fullName>
    </submittedName>
</protein>
<evidence type="ECO:0000313" key="3">
    <source>
        <dbReference type="Proteomes" id="UP000762676"/>
    </source>
</evidence>
<feature type="region of interest" description="Disordered" evidence="1">
    <location>
        <begin position="111"/>
        <end position="144"/>
    </location>
</feature>